<keyword evidence="1" id="KW-1133">Transmembrane helix</keyword>
<evidence type="ECO:0000313" key="2">
    <source>
        <dbReference type="EMBL" id="KPL70862.1"/>
    </source>
</evidence>
<feature type="transmembrane region" description="Helical" evidence="1">
    <location>
        <begin position="159"/>
        <end position="176"/>
    </location>
</feature>
<evidence type="ECO:0000313" key="3">
    <source>
        <dbReference type="Proteomes" id="UP000050430"/>
    </source>
</evidence>
<dbReference type="EMBL" id="LGCK01000013">
    <property type="protein sequence ID" value="KPL70862.1"/>
    <property type="molecule type" value="Genomic_DNA"/>
</dbReference>
<keyword evidence="3" id="KW-1185">Reference proteome</keyword>
<dbReference type="AlphaFoldDB" id="A0A0P6WPZ5"/>
<name>A0A0P6WPZ5_9CHLR</name>
<feature type="transmembrane region" description="Helical" evidence="1">
    <location>
        <begin position="379"/>
        <end position="396"/>
    </location>
</feature>
<sequence length="534" mass="60739">MDKEQKRNFLIIAALGVVVFLFFITPNFKGAQNAAMLSAFEIDEFAQYPNLIGMLTPGPTLYQTIRNFLIYNHYFYGYPFYFLSALAALPVKIIYGADWQHQTAVIVMLLRQMINVAPMLLAAGLLTYIQTRFRGLYRTVGLFAFLSFLPAVWVNNVWWHPDSLAVLSAVLILFFLDRDQLELGKSFFMAAAVCGLAVGIKYTGVFFGLSILVYLIWAWITKKHTLKKMAVGAVGFLGIMAAALVITNPLLLLPQERAAVIETQKLQFQQTSMGIMQTNQTAYFASEYPEDFRTHYGEIEFLMLAFAGLFVGMLFSKKRWYYAVLLAFLIPMTLTINFSATRRTHYFLPVVLPLVSCLSVILPGKGDPDDENRVKSSSVVQYLTIGMMLYQAYLFFPTNQKIFTDAVNKEETSPSIAFYHDVTKALPDGFDSVKRIVYRDWKVYFPPTGNYLTEMTWDMPTFDYIKSIHPDVLLLDRENIGLFSKAESVTNSVNPGNMQPVHEFYLAANNDRIPGYTMFFKDTFGMAFLKDNLN</sequence>
<comment type="caution">
    <text evidence="2">The sequence shown here is derived from an EMBL/GenBank/DDBJ whole genome shotgun (WGS) entry which is preliminary data.</text>
</comment>
<feature type="transmembrane region" description="Helical" evidence="1">
    <location>
        <begin position="299"/>
        <end position="315"/>
    </location>
</feature>
<feature type="transmembrane region" description="Helical" evidence="1">
    <location>
        <begin position="109"/>
        <end position="129"/>
    </location>
</feature>
<feature type="transmembrane region" description="Helical" evidence="1">
    <location>
        <begin position="74"/>
        <end position="97"/>
    </location>
</feature>
<protein>
    <recommendedName>
        <fullName evidence="4">Glycosyltransferase RgtA/B/C/D-like domain-containing protein</fullName>
    </recommendedName>
</protein>
<feature type="transmembrane region" description="Helical" evidence="1">
    <location>
        <begin position="45"/>
        <end position="62"/>
    </location>
</feature>
<feature type="transmembrane region" description="Helical" evidence="1">
    <location>
        <begin position="7"/>
        <end position="25"/>
    </location>
</feature>
<keyword evidence="1" id="KW-0812">Transmembrane</keyword>
<dbReference type="OrthoDB" id="148790at2"/>
<organism evidence="2 3">
    <name type="scientific">Leptolinea tardivitalis</name>
    <dbReference type="NCBI Taxonomy" id="229920"/>
    <lineage>
        <taxon>Bacteria</taxon>
        <taxon>Bacillati</taxon>
        <taxon>Chloroflexota</taxon>
        <taxon>Anaerolineae</taxon>
        <taxon>Anaerolineales</taxon>
        <taxon>Anaerolineaceae</taxon>
        <taxon>Leptolinea</taxon>
    </lineage>
</organism>
<feature type="transmembrane region" description="Helical" evidence="1">
    <location>
        <begin position="136"/>
        <end position="153"/>
    </location>
</feature>
<feature type="transmembrane region" description="Helical" evidence="1">
    <location>
        <begin position="321"/>
        <end position="339"/>
    </location>
</feature>
<evidence type="ECO:0008006" key="4">
    <source>
        <dbReference type="Google" id="ProtNLM"/>
    </source>
</evidence>
<accession>A0A0P6WPZ5</accession>
<evidence type="ECO:0000256" key="1">
    <source>
        <dbReference type="SAM" id="Phobius"/>
    </source>
</evidence>
<proteinExistence type="predicted"/>
<dbReference type="Proteomes" id="UP000050430">
    <property type="component" value="Unassembled WGS sequence"/>
</dbReference>
<dbReference type="RefSeq" id="WP_062420816.1">
    <property type="nucleotide sequence ID" value="NZ_BBYA01000005.1"/>
</dbReference>
<feature type="transmembrane region" description="Helical" evidence="1">
    <location>
        <begin position="229"/>
        <end position="253"/>
    </location>
</feature>
<reference evidence="2 3" key="1">
    <citation type="submission" date="2015-07" db="EMBL/GenBank/DDBJ databases">
        <title>Genome sequence of Leptolinea tardivitalis DSM 16556.</title>
        <authorList>
            <person name="Hemp J."/>
            <person name="Ward L.M."/>
            <person name="Pace L.A."/>
            <person name="Fischer W.W."/>
        </authorList>
    </citation>
    <scope>NUCLEOTIDE SEQUENCE [LARGE SCALE GENOMIC DNA]</scope>
    <source>
        <strain evidence="2 3">YMTK-2</strain>
    </source>
</reference>
<feature type="transmembrane region" description="Helical" evidence="1">
    <location>
        <begin position="188"/>
        <end position="217"/>
    </location>
</feature>
<dbReference type="STRING" id="229920.ADM99_13275"/>
<keyword evidence="1" id="KW-0472">Membrane</keyword>
<gene>
    <name evidence="2" type="ORF">ADM99_13275</name>
</gene>
<feature type="transmembrane region" description="Helical" evidence="1">
    <location>
        <begin position="346"/>
        <end position="364"/>
    </location>
</feature>